<feature type="region of interest" description="Disordered" evidence="1">
    <location>
        <begin position="176"/>
        <end position="263"/>
    </location>
</feature>
<feature type="compositionally biased region" description="Basic and acidic residues" evidence="1">
    <location>
        <begin position="371"/>
        <end position="380"/>
    </location>
</feature>
<proteinExistence type="predicted"/>
<reference evidence="3" key="1">
    <citation type="journal article" date="2015" name="PLoS Genet.">
        <title>The dynamic genome and transcriptome of the human fungal pathogen Blastomyces and close relative Emmonsia.</title>
        <authorList>
            <person name="Munoz J.F."/>
            <person name="Gauthier G.M."/>
            <person name="Desjardins C.A."/>
            <person name="Gallo J.E."/>
            <person name="Holder J."/>
            <person name="Sullivan T.D."/>
            <person name="Marty A.J."/>
            <person name="Carmen J.C."/>
            <person name="Chen Z."/>
            <person name="Ding L."/>
            <person name="Gujja S."/>
            <person name="Magrini V."/>
            <person name="Misas E."/>
            <person name="Mitreva M."/>
            <person name="Priest M."/>
            <person name="Saif S."/>
            <person name="Whiston E.A."/>
            <person name="Young S."/>
            <person name="Zeng Q."/>
            <person name="Goldman W.E."/>
            <person name="Mardis E.R."/>
            <person name="Taylor J.W."/>
            <person name="McEwen J.G."/>
            <person name="Clay O.K."/>
            <person name="Klein B.S."/>
            <person name="Cuomo C.A."/>
        </authorList>
    </citation>
    <scope>NUCLEOTIDE SEQUENCE [LARGE SCALE GENOMIC DNA]</scope>
    <source>
        <strain evidence="3">UAMH 3008</strain>
    </source>
</reference>
<dbReference type="AlphaFoldDB" id="A0A0G2I6H5"/>
<evidence type="ECO:0000313" key="3">
    <source>
        <dbReference type="Proteomes" id="UP000034164"/>
    </source>
</evidence>
<protein>
    <submittedName>
        <fullName evidence="2">Uncharacterized protein</fullName>
    </submittedName>
</protein>
<comment type="caution">
    <text evidence="2">The sequence shown here is derived from an EMBL/GenBank/DDBJ whole genome shotgun (WGS) entry which is preliminary data.</text>
</comment>
<feature type="compositionally biased region" description="Basic residues" evidence="1">
    <location>
        <begin position="480"/>
        <end position="491"/>
    </location>
</feature>
<feature type="region of interest" description="Disordered" evidence="1">
    <location>
        <begin position="360"/>
        <end position="586"/>
    </location>
</feature>
<dbReference type="EMBL" id="LCZI01000569">
    <property type="protein sequence ID" value="KKZ65840.1"/>
    <property type="molecule type" value="Genomic_DNA"/>
</dbReference>
<accession>A0A0G2I6H5</accession>
<dbReference type="Proteomes" id="UP000034164">
    <property type="component" value="Unassembled WGS sequence"/>
</dbReference>
<feature type="compositionally biased region" description="Polar residues" evidence="1">
    <location>
        <begin position="38"/>
        <end position="55"/>
    </location>
</feature>
<feature type="compositionally biased region" description="Basic and acidic residues" evidence="1">
    <location>
        <begin position="253"/>
        <end position="263"/>
    </location>
</feature>
<name>A0A0G2I6H5_9EURO</name>
<sequence>MDILGTLRGDGLARAHRALMALEDPERLALVRERFSESPPSYRSHQSHNSTLSHSPNPPCIEQQQRDEVRFRLMNERRASLPYYQFQAQTQEERDRIIQADIDGTDRAPIGVLFDDLARERVKKQWVEQGIWNEKWNAIVHGWLGAMNDGRWKHEEPLVIDSESDSESKIADHSSVFPSLFNPQCPKPMLGGAESEAQKDTEPRSMFFSWTTSKPRPRPADVGAESDTQGISISRGIFSPGPEYPPPQSSRPQENRNNNEKKQSIAECQATLEREREASRPFHQFIYQVSRERDQIQRATDHAGVAPTSTLPTDINTKAYENAMHTWVRRKIWNRKWGILPGMTWKHEEPLELLTADLPSAQVNPPQPVNDGHDAGESSHPHIFSPFPPGGTDDRQTPGVASPPPQMGHSLLNSVGLTNRATEPSLQFNTAPRRRGRPPILRGQIVQPRSEIPLGLDTQPPPVDKATLGLVHPSQITKSSAKKRPTPQRKPNHPDKLSTAGPSSAPGPDATQTPPRRSKRLQKHESSAADNPGERVSTNSLDGISQSRPTRASVSKPKTALSAKSQGVSKQKRTRTTRNRKSKKAK</sequence>
<evidence type="ECO:0000313" key="2">
    <source>
        <dbReference type="EMBL" id="KKZ65840.1"/>
    </source>
</evidence>
<organism evidence="2 3">
    <name type="scientific">[Emmonsia] crescens</name>
    <dbReference type="NCBI Taxonomy" id="73230"/>
    <lineage>
        <taxon>Eukaryota</taxon>
        <taxon>Fungi</taxon>
        <taxon>Dikarya</taxon>
        <taxon>Ascomycota</taxon>
        <taxon>Pezizomycotina</taxon>
        <taxon>Eurotiomycetes</taxon>
        <taxon>Eurotiomycetidae</taxon>
        <taxon>Onygenales</taxon>
        <taxon>Ajellomycetaceae</taxon>
        <taxon>Emergomyces</taxon>
    </lineage>
</organism>
<feature type="compositionally biased region" description="Polar residues" evidence="1">
    <location>
        <begin position="536"/>
        <end position="553"/>
    </location>
</feature>
<feature type="compositionally biased region" description="Polar residues" evidence="1">
    <location>
        <begin position="411"/>
        <end position="430"/>
    </location>
</feature>
<gene>
    <name evidence="2" type="ORF">EMCG_01225</name>
</gene>
<dbReference type="VEuPathDB" id="FungiDB:EMCG_01225"/>
<evidence type="ECO:0000256" key="1">
    <source>
        <dbReference type="SAM" id="MobiDB-lite"/>
    </source>
</evidence>
<dbReference type="OrthoDB" id="5401786at2759"/>
<feature type="region of interest" description="Disordered" evidence="1">
    <location>
        <begin position="35"/>
        <end position="61"/>
    </location>
</feature>
<feature type="compositionally biased region" description="Basic residues" evidence="1">
    <location>
        <begin position="570"/>
        <end position="586"/>
    </location>
</feature>